<evidence type="ECO:0000313" key="4">
    <source>
        <dbReference type="Proteomes" id="UP001418222"/>
    </source>
</evidence>
<feature type="transmembrane region" description="Helical" evidence="2">
    <location>
        <begin position="172"/>
        <end position="199"/>
    </location>
</feature>
<accession>A0AAP0BT37</accession>
<evidence type="ECO:0000313" key="3">
    <source>
        <dbReference type="EMBL" id="KAK8948786.1"/>
    </source>
</evidence>
<dbReference type="PANTHER" id="PTHR35469">
    <property type="entry name" value="TRANSMEMBRANE PROTEIN"/>
    <property type="match status" value="1"/>
</dbReference>
<proteinExistence type="predicted"/>
<feature type="compositionally biased region" description="Basic and acidic residues" evidence="1">
    <location>
        <begin position="78"/>
        <end position="92"/>
    </location>
</feature>
<dbReference type="PANTHER" id="PTHR35469:SF4">
    <property type="entry name" value="TRANSMEMBRANE PROTEIN"/>
    <property type="match status" value="1"/>
</dbReference>
<feature type="region of interest" description="Disordered" evidence="1">
    <location>
        <begin position="36"/>
        <end position="118"/>
    </location>
</feature>
<name>A0AAP0BT37_9ASPA</name>
<feature type="transmembrane region" description="Helical" evidence="2">
    <location>
        <begin position="205"/>
        <end position="222"/>
    </location>
</feature>
<keyword evidence="2" id="KW-0472">Membrane</keyword>
<comment type="caution">
    <text evidence="3">The sequence shown here is derived from an EMBL/GenBank/DDBJ whole genome shotgun (WGS) entry which is preliminary data.</text>
</comment>
<sequence length="282" mass="30982">MRSAIIWRHQRSAASTHECLLEVILVRGILQLQRKAACSDDPSRSVTSRVNTLSETPSHHHSDDIAGSVLSNSNKQEPVSKPDTTRSNKHEIESEDTQITANYASREQKNEAASDEQKGGDIVGRLFTTSMVQKPAGHDRRRATTESRNIFSAIFTPGDINHSVSTTENLRLALALVVSLLVVTSYKRFIIGSAILSSIVGFKPLFFILLTDLTIILGSVFLKQGIGHRREKDARNTADVDNEWPNDLGRIFEIGTTLHKVISSAFMDCSICAVIVICGTAV</sequence>
<dbReference type="EMBL" id="JBBWWQ010000004">
    <property type="protein sequence ID" value="KAK8948786.1"/>
    <property type="molecule type" value="Genomic_DNA"/>
</dbReference>
<organism evidence="3 4">
    <name type="scientific">Platanthera zijinensis</name>
    <dbReference type="NCBI Taxonomy" id="2320716"/>
    <lineage>
        <taxon>Eukaryota</taxon>
        <taxon>Viridiplantae</taxon>
        <taxon>Streptophyta</taxon>
        <taxon>Embryophyta</taxon>
        <taxon>Tracheophyta</taxon>
        <taxon>Spermatophyta</taxon>
        <taxon>Magnoliopsida</taxon>
        <taxon>Liliopsida</taxon>
        <taxon>Asparagales</taxon>
        <taxon>Orchidaceae</taxon>
        <taxon>Orchidoideae</taxon>
        <taxon>Orchideae</taxon>
        <taxon>Orchidinae</taxon>
        <taxon>Platanthera</taxon>
    </lineage>
</organism>
<gene>
    <name evidence="3" type="ORF">KSP39_PZI006239</name>
</gene>
<reference evidence="3 4" key="1">
    <citation type="journal article" date="2022" name="Nat. Plants">
        <title>Genomes of leafy and leafless Platanthera orchids illuminate the evolution of mycoheterotrophy.</title>
        <authorList>
            <person name="Li M.H."/>
            <person name="Liu K.W."/>
            <person name="Li Z."/>
            <person name="Lu H.C."/>
            <person name="Ye Q.L."/>
            <person name="Zhang D."/>
            <person name="Wang J.Y."/>
            <person name="Li Y.F."/>
            <person name="Zhong Z.M."/>
            <person name="Liu X."/>
            <person name="Yu X."/>
            <person name="Liu D.K."/>
            <person name="Tu X.D."/>
            <person name="Liu B."/>
            <person name="Hao Y."/>
            <person name="Liao X.Y."/>
            <person name="Jiang Y.T."/>
            <person name="Sun W.H."/>
            <person name="Chen J."/>
            <person name="Chen Y.Q."/>
            <person name="Ai Y."/>
            <person name="Zhai J.W."/>
            <person name="Wu S.S."/>
            <person name="Zhou Z."/>
            <person name="Hsiao Y.Y."/>
            <person name="Wu W.L."/>
            <person name="Chen Y.Y."/>
            <person name="Lin Y.F."/>
            <person name="Hsu J.L."/>
            <person name="Li C.Y."/>
            <person name="Wang Z.W."/>
            <person name="Zhao X."/>
            <person name="Zhong W.Y."/>
            <person name="Ma X.K."/>
            <person name="Ma L."/>
            <person name="Huang J."/>
            <person name="Chen G.Z."/>
            <person name="Huang M.Z."/>
            <person name="Huang L."/>
            <person name="Peng D.H."/>
            <person name="Luo Y.B."/>
            <person name="Zou S.Q."/>
            <person name="Chen S.P."/>
            <person name="Lan S."/>
            <person name="Tsai W.C."/>
            <person name="Van de Peer Y."/>
            <person name="Liu Z.J."/>
        </authorList>
    </citation>
    <scope>NUCLEOTIDE SEQUENCE [LARGE SCALE GENOMIC DNA]</scope>
    <source>
        <strain evidence="3">Lor287</strain>
    </source>
</reference>
<dbReference type="AlphaFoldDB" id="A0AAP0BT37"/>
<keyword evidence="2" id="KW-1133">Transmembrane helix</keyword>
<evidence type="ECO:0000256" key="2">
    <source>
        <dbReference type="SAM" id="Phobius"/>
    </source>
</evidence>
<keyword evidence="4" id="KW-1185">Reference proteome</keyword>
<feature type="compositionally biased region" description="Polar residues" evidence="1">
    <location>
        <begin position="44"/>
        <end position="56"/>
    </location>
</feature>
<dbReference type="Proteomes" id="UP001418222">
    <property type="component" value="Unassembled WGS sequence"/>
</dbReference>
<keyword evidence="2" id="KW-0812">Transmembrane</keyword>
<evidence type="ECO:0000256" key="1">
    <source>
        <dbReference type="SAM" id="MobiDB-lite"/>
    </source>
</evidence>
<protein>
    <submittedName>
        <fullName evidence="3">Uncharacterized protein</fullName>
    </submittedName>
</protein>
<feature type="compositionally biased region" description="Basic and acidic residues" evidence="1">
    <location>
        <begin position="106"/>
        <end position="118"/>
    </location>
</feature>